<dbReference type="EMBL" id="KZ821452">
    <property type="protein sequence ID" value="PYH36739.1"/>
    <property type="molecule type" value="Genomic_DNA"/>
</dbReference>
<evidence type="ECO:0000313" key="2">
    <source>
        <dbReference type="Proteomes" id="UP000247647"/>
    </source>
</evidence>
<organism evidence="1 2">
    <name type="scientific">Aspergillus neoniger (strain CBS 115656)</name>
    <dbReference type="NCBI Taxonomy" id="1448310"/>
    <lineage>
        <taxon>Eukaryota</taxon>
        <taxon>Fungi</taxon>
        <taxon>Dikarya</taxon>
        <taxon>Ascomycota</taxon>
        <taxon>Pezizomycotina</taxon>
        <taxon>Eurotiomycetes</taxon>
        <taxon>Eurotiomycetidae</taxon>
        <taxon>Eurotiales</taxon>
        <taxon>Aspergillaceae</taxon>
        <taxon>Aspergillus</taxon>
        <taxon>Aspergillus subgen. Circumdati</taxon>
    </lineage>
</organism>
<protein>
    <submittedName>
        <fullName evidence="1">Uncharacterized protein</fullName>
    </submittedName>
</protein>
<dbReference type="GeneID" id="37129641"/>
<sequence>MSTYLLLLLSSKSSKDGAKSIIDHPLTSHTEILRHPIKWWKSGSNLNVETVLALT</sequence>
<dbReference type="RefSeq" id="XP_025482217.1">
    <property type="nucleotide sequence ID" value="XM_025627185.1"/>
</dbReference>
<dbReference type="Proteomes" id="UP000247647">
    <property type="component" value="Unassembled WGS sequence"/>
</dbReference>
<gene>
    <name evidence="1" type="ORF">BO87DRAFT_423716</name>
</gene>
<accession>A0A318YQS0</accession>
<dbReference type="AlphaFoldDB" id="A0A318YQS0"/>
<evidence type="ECO:0000313" key="1">
    <source>
        <dbReference type="EMBL" id="PYH36739.1"/>
    </source>
</evidence>
<name>A0A318YQS0_ASPNB</name>
<proteinExistence type="predicted"/>
<keyword evidence="2" id="KW-1185">Reference proteome</keyword>
<reference evidence="1" key="1">
    <citation type="submission" date="2016-12" db="EMBL/GenBank/DDBJ databases">
        <title>The genomes of Aspergillus section Nigri reveals drivers in fungal speciation.</title>
        <authorList>
            <consortium name="DOE Joint Genome Institute"/>
            <person name="Vesth T.C."/>
            <person name="Nybo J."/>
            <person name="Theobald S."/>
            <person name="Brandl J."/>
            <person name="Frisvad J.C."/>
            <person name="Nielsen K.F."/>
            <person name="Lyhne E.K."/>
            <person name="Kogle M.E."/>
            <person name="Kuo A."/>
            <person name="Riley R."/>
            <person name="Clum A."/>
            <person name="Nolan M."/>
            <person name="Lipzen A."/>
            <person name="Salamov A."/>
            <person name="Henrissat B."/>
            <person name="Wiebenga A."/>
            <person name="De Vries R.P."/>
            <person name="Grigoriev I.V."/>
            <person name="Mortensen U.H."/>
            <person name="Andersen M.R."/>
            <person name="Baker S.E."/>
        </authorList>
    </citation>
    <scope>NUCLEOTIDE SEQUENCE [LARGE SCALE GENOMIC DNA]</scope>
    <source>
        <strain evidence="1">CBS 115656</strain>
    </source>
</reference>